<evidence type="ECO:0000256" key="5">
    <source>
        <dbReference type="SAM" id="MobiDB-lite"/>
    </source>
</evidence>
<evidence type="ECO:0000256" key="1">
    <source>
        <dbReference type="ARBA" id="ARBA00009500"/>
    </source>
</evidence>
<dbReference type="InterPro" id="IPR023796">
    <property type="entry name" value="Serpin_dom"/>
</dbReference>
<dbReference type="InterPro" id="IPR023795">
    <property type="entry name" value="Serpin_CS"/>
</dbReference>
<dbReference type="GO" id="GO:0004867">
    <property type="term" value="F:serine-type endopeptidase inhibitor activity"/>
    <property type="evidence" value="ECO:0007669"/>
    <property type="project" value="UniProtKB-KW"/>
</dbReference>
<dbReference type="Gene3D" id="2.10.25.10">
    <property type="entry name" value="Laminin"/>
    <property type="match status" value="3"/>
</dbReference>
<dbReference type="PANTHER" id="PTHR11461">
    <property type="entry name" value="SERINE PROTEASE INHIBITOR, SERPIN"/>
    <property type="match status" value="1"/>
</dbReference>
<dbReference type="Gene3D" id="2.30.39.10">
    <property type="entry name" value="Alpha-1-antitrypsin, domain 1"/>
    <property type="match status" value="1"/>
</dbReference>
<dbReference type="GO" id="GO:0005615">
    <property type="term" value="C:extracellular space"/>
    <property type="evidence" value="ECO:0007669"/>
    <property type="project" value="InterPro"/>
</dbReference>
<comment type="similarity">
    <text evidence="1 4">Belongs to the serpin family.</text>
</comment>
<feature type="compositionally biased region" description="Basic and acidic residues" evidence="5">
    <location>
        <begin position="516"/>
        <end position="526"/>
    </location>
</feature>
<dbReference type="InterPro" id="IPR000215">
    <property type="entry name" value="Serpin_fam"/>
</dbReference>
<evidence type="ECO:0000256" key="2">
    <source>
        <dbReference type="ARBA" id="ARBA00022690"/>
    </source>
</evidence>
<protein>
    <recommendedName>
        <fullName evidence="6">Serpin domain-containing protein</fullName>
    </recommendedName>
</protein>
<sequence length="1093" mass="118517">MRHFTQKTLTSRHEPCLHVKVKRRVEESATETETTIIKTNAAAAASSGVVVENGEKGTVAAGSAAVAASSSTTIIKSEHHVSKCAVNEIYSECPEKLCEPQICEDVGIPQCSTHDKRRFDKSGPCPGPPACICVEGFVRNDNGICMPAKECPSCGNDKNATYGCGVNCGRRCSNYMLSNVICADVCYTNGCDCKKDYVFDDYLGFCVLPQDCSNKNAPEPEGSEGSSGNEDGNEGTDPCVDCSANNCDVTTEKTTDLEEMACNGMDRETTTESKTDSSSITESNEKTVSTTEKSEMTTKGSDKIVIQSALVGIESGGGSDSTTEQSHMTTESRSTTEEIEMGKTTTSESGKESTTEKMATVMTTAAESENGLTTEDETGISMTTEKSPNGSTTKVMESGTTIAAESGKGSTTEAETNITTEKSLNGSTTKAETNMTTEKTENGSTTEAEKDITTEKSENGSTTKAETDMTTEKSINGLTTKAETDMTTEISENGSTTKAETDMTTEKSINGLTTKAETDMTTEKSENGSTTEEAKSNITTDDSKNGETTEHSLSNQSTTTKGAISTTTMITLKPITTTKIPLTTTISAPETTMKTTTHTPSTTKAPITTTKSVTTQTTPTTEASTTKGPKDCKGRNEWYYDCAPSCPQRTCEDYLNGVRCQASDRTTGCKPECRCLVGYFKDAEGKCVSRLECRKSSSSTGMISTTSISTTEEPTCEEQAIPLFAVGSLGYTLKLLYEISLSNPGHSVMVGGASVLYLMGQLALYAKGKAKTELLNVFNLKETEQISCAFPKISAALTMEYSDIEFSLFCKIYADNECAMTEEFISKTEEIFAMAPENLDFTSSKTAKTISDEVKRMTNGNFENYLKPKISATLDHLIMIDAESFQGKWEKQFNPSETTLKDFYWSGRISKVQCMYQKDTFLYLESSALSAKVLRMNYVGGMFGLVIFLPNSFTGLNDLLKKLQNTNAVYSAVSSLTMQMVEIDLPKFEISVANRLKKPSEKAGVTRIFSNTSLGLESVASCEIPYVSEILQKITFHVDEYGMGETWDVDFPPIETTKAPRRQQTFRFKADHPFVYSLFHKEVMLQAGIFAGK</sequence>
<feature type="region of interest" description="Disordered" evidence="5">
    <location>
        <begin position="314"/>
        <end position="561"/>
    </location>
</feature>
<accession>A0A835L4T3</accession>
<feature type="compositionally biased region" description="Polar residues" evidence="5">
    <location>
        <begin position="527"/>
        <end position="540"/>
    </location>
</feature>
<feature type="compositionally biased region" description="Polar residues" evidence="5">
    <location>
        <begin position="472"/>
        <end position="498"/>
    </location>
</feature>
<evidence type="ECO:0000256" key="4">
    <source>
        <dbReference type="RuleBase" id="RU000411"/>
    </source>
</evidence>
<dbReference type="Gene3D" id="3.30.497.10">
    <property type="entry name" value="Antithrombin, subunit I, domain 2"/>
    <property type="match status" value="1"/>
</dbReference>
<feature type="compositionally biased region" description="Polar residues" evidence="5">
    <location>
        <begin position="380"/>
        <end position="446"/>
    </location>
</feature>
<keyword evidence="3" id="KW-0722">Serine protease inhibitor</keyword>
<keyword evidence="8" id="KW-1185">Reference proteome</keyword>
<feature type="compositionally biased region" description="Basic and acidic residues" evidence="5">
    <location>
        <begin position="447"/>
        <end position="458"/>
    </location>
</feature>
<feature type="compositionally biased region" description="Low complexity" evidence="5">
    <location>
        <begin position="593"/>
        <end position="626"/>
    </location>
</feature>
<dbReference type="SUPFAM" id="SSF56574">
    <property type="entry name" value="Serpins"/>
    <property type="match status" value="1"/>
</dbReference>
<dbReference type="AlphaFoldDB" id="A0A835L4T3"/>
<comment type="caution">
    <text evidence="7">The sequence shown here is derived from an EMBL/GenBank/DDBJ whole genome shotgun (WGS) entry which is preliminary data.</text>
</comment>
<feature type="domain" description="Serpin" evidence="6">
    <location>
        <begin position="733"/>
        <end position="1093"/>
    </location>
</feature>
<gene>
    <name evidence="7" type="ORF">HW555_005162</name>
</gene>
<dbReference type="CDD" id="cd19941">
    <property type="entry name" value="TIL"/>
    <property type="match status" value="3"/>
</dbReference>
<dbReference type="InterPro" id="IPR036186">
    <property type="entry name" value="Serpin_sf"/>
</dbReference>
<feature type="compositionally biased region" description="Polar residues" evidence="5">
    <location>
        <begin position="506"/>
        <end position="515"/>
    </location>
</feature>
<dbReference type="InterPro" id="IPR036084">
    <property type="entry name" value="Ser_inhib-like_sf"/>
</dbReference>
<dbReference type="Proteomes" id="UP000648187">
    <property type="component" value="Unassembled WGS sequence"/>
</dbReference>
<feature type="compositionally biased region" description="Basic and acidic residues" evidence="5">
    <location>
        <begin position="541"/>
        <end position="550"/>
    </location>
</feature>
<proteinExistence type="inferred from homology"/>
<dbReference type="InterPro" id="IPR042178">
    <property type="entry name" value="Serpin_sf_1"/>
</dbReference>
<feature type="compositionally biased region" description="Polar residues" evidence="5">
    <location>
        <begin position="361"/>
        <end position="373"/>
    </location>
</feature>
<evidence type="ECO:0000256" key="3">
    <source>
        <dbReference type="ARBA" id="ARBA00022900"/>
    </source>
</evidence>
<evidence type="ECO:0000259" key="6">
    <source>
        <dbReference type="SMART" id="SM00093"/>
    </source>
</evidence>
<reference evidence="7" key="1">
    <citation type="submission" date="2020-08" db="EMBL/GenBank/DDBJ databases">
        <title>Spodoptera exigua strain:BAW_Kor-Di-RS1 Genome sequencing and assembly.</title>
        <authorList>
            <person name="Kim J."/>
            <person name="Nam H.Y."/>
            <person name="Kwon M."/>
            <person name="Choi J.H."/>
            <person name="Cho S.R."/>
            <person name="Kim G.-H."/>
        </authorList>
    </citation>
    <scope>NUCLEOTIDE SEQUENCE</scope>
    <source>
        <strain evidence="7">BAW_Kor-Di-RS1</strain>
        <tissue evidence="7">Whole-body</tissue>
    </source>
</reference>
<feature type="compositionally biased region" description="Basic and acidic residues" evidence="5">
    <location>
        <begin position="265"/>
        <end position="275"/>
    </location>
</feature>
<dbReference type="PROSITE" id="PS00284">
    <property type="entry name" value="SERPIN"/>
    <property type="match status" value="1"/>
</dbReference>
<keyword evidence="2" id="KW-0646">Protease inhibitor</keyword>
<feature type="region of interest" description="Disordered" evidence="5">
    <location>
        <begin position="261"/>
        <end position="299"/>
    </location>
</feature>
<feature type="region of interest" description="Disordered" evidence="5">
    <location>
        <begin position="593"/>
        <end position="628"/>
    </location>
</feature>
<name>A0A835L4T3_SPOEX</name>
<dbReference type="PANTHER" id="PTHR11461:SF211">
    <property type="entry name" value="GH10112P-RELATED"/>
    <property type="match status" value="1"/>
</dbReference>
<dbReference type="SUPFAM" id="SSF57567">
    <property type="entry name" value="Serine protease inhibitors"/>
    <property type="match status" value="1"/>
</dbReference>
<dbReference type="EMBL" id="JACKWZ010000064">
    <property type="protein sequence ID" value="KAF9417865.1"/>
    <property type="molecule type" value="Genomic_DNA"/>
</dbReference>
<dbReference type="InterPro" id="IPR042185">
    <property type="entry name" value="Serpin_sf_2"/>
</dbReference>
<evidence type="ECO:0000313" key="7">
    <source>
        <dbReference type="EMBL" id="KAF9417865.1"/>
    </source>
</evidence>
<evidence type="ECO:0000313" key="8">
    <source>
        <dbReference type="Proteomes" id="UP000648187"/>
    </source>
</evidence>
<dbReference type="SMART" id="SM00093">
    <property type="entry name" value="SERPIN"/>
    <property type="match status" value="1"/>
</dbReference>
<dbReference type="Pfam" id="PF00079">
    <property type="entry name" value="Serpin"/>
    <property type="match status" value="1"/>
</dbReference>
<organism evidence="7 8">
    <name type="scientific">Spodoptera exigua</name>
    <name type="common">Beet armyworm</name>
    <name type="synonym">Noctua fulgens</name>
    <dbReference type="NCBI Taxonomy" id="7107"/>
    <lineage>
        <taxon>Eukaryota</taxon>
        <taxon>Metazoa</taxon>
        <taxon>Ecdysozoa</taxon>
        <taxon>Arthropoda</taxon>
        <taxon>Hexapoda</taxon>
        <taxon>Insecta</taxon>
        <taxon>Pterygota</taxon>
        <taxon>Neoptera</taxon>
        <taxon>Endopterygota</taxon>
        <taxon>Lepidoptera</taxon>
        <taxon>Glossata</taxon>
        <taxon>Ditrysia</taxon>
        <taxon>Noctuoidea</taxon>
        <taxon>Noctuidae</taxon>
        <taxon>Amphipyrinae</taxon>
        <taxon>Spodoptera</taxon>
    </lineage>
</organism>